<dbReference type="InterPro" id="IPR025661">
    <property type="entry name" value="Pept_asp_AS"/>
</dbReference>
<dbReference type="FunFam" id="3.90.70.10:FF:000006">
    <property type="entry name" value="Cathepsin S"/>
    <property type="match status" value="1"/>
</dbReference>
<evidence type="ECO:0000256" key="2">
    <source>
        <dbReference type="ARBA" id="ARBA00022670"/>
    </source>
</evidence>
<keyword evidence="4" id="KW-0788">Thiol protease</keyword>
<dbReference type="GO" id="GO:0006508">
    <property type="term" value="P:proteolysis"/>
    <property type="evidence" value="ECO:0007669"/>
    <property type="project" value="UniProtKB-KW"/>
</dbReference>
<dbReference type="GO" id="GO:0008234">
    <property type="term" value="F:cysteine-type peptidase activity"/>
    <property type="evidence" value="ECO:0007669"/>
    <property type="project" value="UniProtKB-KW"/>
</dbReference>
<evidence type="ECO:0000259" key="6">
    <source>
        <dbReference type="SMART" id="SM00645"/>
    </source>
</evidence>
<gene>
    <name evidence="7" type="primary">Ctss_1</name>
    <name evidence="7" type="ORF">GTO96_0000537</name>
</gene>
<keyword evidence="2" id="KW-0645">Protease</keyword>
<evidence type="ECO:0000256" key="1">
    <source>
        <dbReference type="ARBA" id="ARBA00008455"/>
    </source>
</evidence>
<dbReference type="CDD" id="cd02248">
    <property type="entry name" value="Peptidase_C1A"/>
    <property type="match status" value="2"/>
</dbReference>
<evidence type="ECO:0000313" key="8">
    <source>
        <dbReference type="Proteomes" id="UP000886611"/>
    </source>
</evidence>
<dbReference type="Proteomes" id="UP000886611">
    <property type="component" value="Unassembled WGS sequence"/>
</dbReference>
<dbReference type="PROSITE" id="PS00640">
    <property type="entry name" value="THIOL_PROTEASE_ASN"/>
    <property type="match status" value="1"/>
</dbReference>
<dbReference type="InterPro" id="IPR039417">
    <property type="entry name" value="Peptidase_C1A_papain-like"/>
</dbReference>
<evidence type="ECO:0000256" key="4">
    <source>
        <dbReference type="ARBA" id="ARBA00022807"/>
    </source>
</evidence>
<feature type="domain" description="Peptidase C1A papain C-terminal" evidence="6">
    <location>
        <begin position="15"/>
        <end position="203"/>
    </location>
</feature>
<comment type="caution">
    <text evidence="7">The sequence shown here is derived from an EMBL/GenBank/DDBJ whole genome shotgun (WGS) entry which is preliminary data.</text>
</comment>
<dbReference type="InterPro" id="IPR013128">
    <property type="entry name" value="Peptidase_C1A"/>
</dbReference>
<reference evidence="7 8" key="1">
    <citation type="journal article" date="2021" name="Cell">
        <title>Tracing the genetic footprints of vertebrate landing in non-teleost ray-finned fishes.</title>
        <authorList>
            <person name="Bi X."/>
            <person name="Wang K."/>
            <person name="Yang L."/>
            <person name="Pan H."/>
            <person name="Jiang H."/>
            <person name="Wei Q."/>
            <person name="Fang M."/>
            <person name="Yu H."/>
            <person name="Zhu C."/>
            <person name="Cai Y."/>
            <person name="He Y."/>
            <person name="Gan X."/>
            <person name="Zeng H."/>
            <person name="Yu D."/>
            <person name="Zhu Y."/>
            <person name="Jiang H."/>
            <person name="Qiu Q."/>
            <person name="Yang H."/>
            <person name="Zhang Y.E."/>
            <person name="Wang W."/>
            <person name="Zhu M."/>
            <person name="He S."/>
            <person name="Zhang G."/>
        </authorList>
    </citation>
    <scope>NUCLEOTIDE SEQUENCE [LARGE SCALE GENOMIC DNA]</scope>
    <source>
        <strain evidence="7">Bchr_013</strain>
    </source>
</reference>
<dbReference type="InterPro" id="IPR000668">
    <property type="entry name" value="Peptidase_C1A_C"/>
</dbReference>
<evidence type="ECO:0000256" key="3">
    <source>
        <dbReference type="ARBA" id="ARBA00022801"/>
    </source>
</evidence>
<evidence type="ECO:0000313" key="7">
    <source>
        <dbReference type="EMBL" id="KAG2462244.1"/>
    </source>
</evidence>
<dbReference type="EMBL" id="JAATIS010004040">
    <property type="protein sequence ID" value="KAG2462244.1"/>
    <property type="molecule type" value="Genomic_DNA"/>
</dbReference>
<dbReference type="PANTHER" id="PTHR12411">
    <property type="entry name" value="CYSTEINE PROTEASE FAMILY C1-RELATED"/>
    <property type="match status" value="1"/>
</dbReference>
<dbReference type="InterPro" id="IPR038765">
    <property type="entry name" value="Papain-like_cys_pep_sf"/>
</dbReference>
<accession>A0A8X7X6Z6</accession>
<organism evidence="7 8">
    <name type="scientific">Polypterus senegalus</name>
    <name type="common">Senegal bichir</name>
    <dbReference type="NCBI Taxonomy" id="55291"/>
    <lineage>
        <taxon>Eukaryota</taxon>
        <taxon>Metazoa</taxon>
        <taxon>Chordata</taxon>
        <taxon>Craniata</taxon>
        <taxon>Vertebrata</taxon>
        <taxon>Euteleostomi</taxon>
        <taxon>Actinopterygii</taxon>
        <taxon>Polypteriformes</taxon>
        <taxon>Polypteridae</taxon>
        <taxon>Polypterus</taxon>
    </lineage>
</organism>
<feature type="domain" description="Peptidase C1A papain C-terminal" evidence="6">
    <location>
        <begin position="250"/>
        <end position="462"/>
    </location>
</feature>
<feature type="non-terminal residue" evidence="7">
    <location>
        <position position="462"/>
    </location>
</feature>
<keyword evidence="8" id="KW-1185">Reference proteome</keyword>
<evidence type="ECO:0000256" key="5">
    <source>
        <dbReference type="SAM" id="MobiDB-lite"/>
    </source>
</evidence>
<dbReference type="SUPFAM" id="SSF54001">
    <property type="entry name" value="Cysteine proteinases"/>
    <property type="match status" value="2"/>
</dbReference>
<name>A0A8X7X6Z6_POLSE</name>
<dbReference type="AlphaFoldDB" id="A0A8X7X6Z6"/>
<protein>
    <submittedName>
        <fullName evidence="7">CATS protein</fullName>
    </submittedName>
</protein>
<dbReference type="Gene3D" id="3.90.70.10">
    <property type="entry name" value="Cysteine proteinases"/>
    <property type="match status" value="2"/>
</dbReference>
<dbReference type="SMART" id="SM00645">
    <property type="entry name" value="Pept_C1"/>
    <property type="match status" value="2"/>
</dbReference>
<comment type="similarity">
    <text evidence="1">Belongs to the peptidase C1 family.</text>
</comment>
<feature type="non-terminal residue" evidence="7">
    <location>
        <position position="1"/>
    </location>
</feature>
<proteinExistence type="inferred from homology"/>
<dbReference type="PRINTS" id="PR00705">
    <property type="entry name" value="PAPAIN"/>
</dbReference>
<feature type="region of interest" description="Disordered" evidence="5">
    <location>
        <begin position="1"/>
        <end position="25"/>
    </location>
</feature>
<sequence length="462" mass="51176">MTVSRHTLLPEDLSNGKTYTPRMHRGNKPGSCGSCWAFSAVGALEGLVKKEIDILLRLSAQQLVDCSLINDGCQGGSATDAFKYVIQHGISLDSDYTYTGKEGYCFQNPKRKIFPCSGYVKIPFGDEMALQDALAKIGPISVSIDTSPKGFEFYHSGIYFNKECQAIPNHDALLVGYGTADGEDYWIVKNRLEITTNDVLSAVCIERKKLGQNLQMERCEKHQESDMDLDLSSAFSKKKKKIPKKNETELPKAVDWRIKGYVTEVRDQGNCGSCWAFNAVGALEALIKKQTKILVPLSIQQLVDCSLEGEGCDGGSAEEAFKYVIKHGITLDSSYGYTGKEGYCYQNDAESTLFPCSDFVEIPFNDELALKEAVARIGPISVAIDISPKRFRFYHTGVYYSKDCSISPNHGALLVGYGTDNGEDYWIVKNSWGTEFGENGYIRIARNRNNHCGIASRALYPV</sequence>
<dbReference type="Pfam" id="PF00112">
    <property type="entry name" value="Peptidase_C1"/>
    <property type="match status" value="2"/>
</dbReference>
<keyword evidence="3" id="KW-0378">Hydrolase</keyword>